<gene>
    <name evidence="9" type="ORF">POM88_054769</name>
</gene>
<dbReference type="PANTHER" id="PTHR31506">
    <property type="entry name" value="BES1/BZR1 HOMOLOG PROTEIN 3-RELATED"/>
    <property type="match status" value="1"/>
</dbReference>
<keyword evidence="7" id="KW-1133">Transmembrane helix</keyword>
<comment type="function">
    <text evidence="5">Functions in brassinosteroid signaling. May function as transcriptional repressor.</text>
</comment>
<comment type="subcellular location">
    <subcellularLocation>
        <location evidence="5">Nucleus</location>
    </subcellularLocation>
</comment>
<keyword evidence="2 5" id="KW-0805">Transcription regulation</keyword>
<evidence type="ECO:0000256" key="6">
    <source>
        <dbReference type="SAM" id="MobiDB-lite"/>
    </source>
</evidence>
<evidence type="ECO:0000259" key="8">
    <source>
        <dbReference type="Pfam" id="PF05687"/>
    </source>
</evidence>
<dbReference type="InterPro" id="IPR008540">
    <property type="entry name" value="BES1_N"/>
</dbReference>
<dbReference type="GO" id="GO:0006351">
    <property type="term" value="P:DNA-templated transcription"/>
    <property type="evidence" value="ECO:0007669"/>
    <property type="project" value="InterPro"/>
</dbReference>
<feature type="region of interest" description="Disordered" evidence="6">
    <location>
        <begin position="1"/>
        <end position="26"/>
    </location>
</feature>
<evidence type="ECO:0000256" key="7">
    <source>
        <dbReference type="SAM" id="Phobius"/>
    </source>
</evidence>
<dbReference type="Pfam" id="PF05687">
    <property type="entry name" value="BES1_N"/>
    <property type="match status" value="1"/>
</dbReference>
<comment type="caution">
    <text evidence="9">The sequence shown here is derived from an EMBL/GenBank/DDBJ whole genome shotgun (WGS) entry which is preliminary data.</text>
</comment>
<dbReference type="PANTHER" id="PTHR31506:SF2">
    <property type="entry name" value="BES1_BZR1 HOMOLOG PROTEIN 3"/>
    <property type="match status" value="1"/>
</dbReference>
<keyword evidence="7" id="KW-0812">Transmembrane</keyword>
<reference evidence="9" key="2">
    <citation type="submission" date="2023-05" db="EMBL/GenBank/DDBJ databases">
        <authorList>
            <person name="Schelkunov M.I."/>
        </authorList>
    </citation>
    <scope>NUCLEOTIDE SEQUENCE</scope>
    <source>
        <strain evidence="9">Hsosn_3</strain>
        <tissue evidence="9">Leaf</tissue>
    </source>
</reference>
<protein>
    <recommendedName>
        <fullName evidence="5">Protein BZR1 homolog</fullName>
    </recommendedName>
    <alternativeName>
        <fullName evidence="5">Protein BRASSINAZOLE-RESISTANT 1 homolog</fullName>
    </alternativeName>
</protein>
<keyword evidence="4 5" id="KW-0804">Transcription</keyword>
<keyword evidence="10" id="KW-1185">Reference proteome</keyword>
<evidence type="ECO:0000313" key="9">
    <source>
        <dbReference type="EMBL" id="KAK1349806.1"/>
    </source>
</evidence>
<organism evidence="9 10">
    <name type="scientific">Heracleum sosnowskyi</name>
    <dbReference type="NCBI Taxonomy" id="360622"/>
    <lineage>
        <taxon>Eukaryota</taxon>
        <taxon>Viridiplantae</taxon>
        <taxon>Streptophyta</taxon>
        <taxon>Embryophyta</taxon>
        <taxon>Tracheophyta</taxon>
        <taxon>Spermatophyta</taxon>
        <taxon>Magnoliopsida</taxon>
        <taxon>eudicotyledons</taxon>
        <taxon>Gunneridae</taxon>
        <taxon>Pentapetalae</taxon>
        <taxon>asterids</taxon>
        <taxon>campanulids</taxon>
        <taxon>Apiales</taxon>
        <taxon>Apiaceae</taxon>
        <taxon>Apioideae</taxon>
        <taxon>apioid superclade</taxon>
        <taxon>Tordylieae</taxon>
        <taxon>Tordyliinae</taxon>
        <taxon>Heracleum</taxon>
    </lineage>
</organism>
<evidence type="ECO:0000256" key="2">
    <source>
        <dbReference type="ARBA" id="ARBA00023015"/>
    </source>
</evidence>
<name>A0AAD8GN43_9APIA</name>
<feature type="domain" description="BES1/BZR1 plant transcription factor N-terminal" evidence="8">
    <location>
        <begin position="10"/>
        <end position="80"/>
    </location>
</feature>
<keyword evidence="5" id="KW-1070">Brassinosteroid signaling pathway</keyword>
<evidence type="ECO:0000313" key="10">
    <source>
        <dbReference type="Proteomes" id="UP001237642"/>
    </source>
</evidence>
<reference evidence="9" key="1">
    <citation type="submission" date="2023-02" db="EMBL/GenBank/DDBJ databases">
        <title>Genome of toxic invasive species Heracleum sosnowskyi carries increased number of genes despite the absence of recent whole-genome duplications.</title>
        <authorList>
            <person name="Schelkunov M."/>
            <person name="Shtratnikova V."/>
            <person name="Makarenko M."/>
            <person name="Klepikova A."/>
            <person name="Omelchenko D."/>
            <person name="Novikova G."/>
            <person name="Obukhova E."/>
            <person name="Bogdanov V."/>
            <person name="Penin A."/>
            <person name="Logacheva M."/>
        </authorList>
    </citation>
    <scope>NUCLEOTIDE SEQUENCE</scope>
    <source>
        <strain evidence="9">Hsosn_3</strain>
        <tissue evidence="9">Leaf</tissue>
    </source>
</reference>
<keyword evidence="7" id="KW-0472">Membrane</keyword>
<evidence type="ECO:0000256" key="5">
    <source>
        <dbReference type="RuleBase" id="RU369040"/>
    </source>
</evidence>
<evidence type="ECO:0000256" key="3">
    <source>
        <dbReference type="ARBA" id="ARBA00023125"/>
    </source>
</evidence>
<proteinExistence type="inferred from homology"/>
<evidence type="ECO:0000256" key="4">
    <source>
        <dbReference type="ARBA" id="ARBA00023163"/>
    </source>
</evidence>
<feature type="transmembrane region" description="Helical" evidence="7">
    <location>
        <begin position="108"/>
        <end position="127"/>
    </location>
</feature>
<dbReference type="GO" id="GO:0009742">
    <property type="term" value="P:brassinosteroid mediated signaling pathway"/>
    <property type="evidence" value="ECO:0007669"/>
    <property type="project" value="UniProtKB-UniRule"/>
</dbReference>
<dbReference type="InterPro" id="IPR033264">
    <property type="entry name" value="BZR"/>
</dbReference>
<evidence type="ECO:0000256" key="1">
    <source>
        <dbReference type="ARBA" id="ARBA00005909"/>
    </source>
</evidence>
<sequence>MATGGGGGAANRLPTWRERENNKRRERRRRAIAAKIFSGLRMYGNYNLPKHCDNNEVLRALCSQAGWIVEPDGTTYRKAFFIGKSHHFKPLAHGTIQSMCHLEFIEVAPLWFFGAILLYLYCFSALVEATMSEKVLSVCIYLCVI</sequence>
<accession>A0AAD8GN43</accession>
<dbReference type="AlphaFoldDB" id="A0AAD8GN43"/>
<dbReference type="GO" id="GO:0003700">
    <property type="term" value="F:DNA-binding transcription factor activity"/>
    <property type="evidence" value="ECO:0007669"/>
    <property type="project" value="UniProtKB-UniRule"/>
</dbReference>
<dbReference type="GO" id="GO:0005634">
    <property type="term" value="C:nucleus"/>
    <property type="evidence" value="ECO:0007669"/>
    <property type="project" value="UniProtKB-SubCell"/>
</dbReference>
<comment type="similarity">
    <text evidence="1 5">Belongs to the BZR/LAT61 family.</text>
</comment>
<dbReference type="GO" id="GO:0003677">
    <property type="term" value="F:DNA binding"/>
    <property type="evidence" value="ECO:0007669"/>
    <property type="project" value="UniProtKB-UniRule"/>
</dbReference>
<keyword evidence="3 5" id="KW-0238">DNA-binding</keyword>
<dbReference type="EMBL" id="JAUIZM010000081">
    <property type="protein sequence ID" value="KAK1349806.1"/>
    <property type="molecule type" value="Genomic_DNA"/>
</dbReference>
<dbReference type="Proteomes" id="UP001237642">
    <property type="component" value="Unassembled WGS sequence"/>
</dbReference>